<evidence type="ECO:0000313" key="2">
    <source>
        <dbReference type="EMBL" id="KAL0476181.1"/>
    </source>
</evidence>
<reference evidence="2 3" key="1">
    <citation type="submission" date="2023-09" db="EMBL/GenBank/DDBJ databases">
        <title>Multi-omics analysis of a traditional fermented food reveals byproduct-associated fungal strains for waste-to-food upcycling.</title>
        <authorList>
            <consortium name="Lawrence Berkeley National Laboratory"/>
            <person name="Rekdal V.M."/>
            <person name="Villalobos-Escobedo J.M."/>
            <person name="Rodriguez-Valeron N."/>
            <person name="Garcia M.O."/>
            <person name="Vasquez D.P."/>
            <person name="Damayanti I."/>
            <person name="Sorensen P.M."/>
            <person name="Baidoo E.E."/>
            <person name="De Carvalho A.C."/>
            <person name="Riley R."/>
            <person name="Lipzen A."/>
            <person name="He G."/>
            <person name="Yan M."/>
            <person name="Haridas S."/>
            <person name="Daum C."/>
            <person name="Yoshinaga Y."/>
            <person name="Ng V."/>
            <person name="Grigoriev I.V."/>
            <person name="Munk R."/>
            <person name="Nuraida L."/>
            <person name="Wijaya C.H."/>
            <person name="Morales P.-C."/>
            <person name="Keasling J.D."/>
        </authorList>
    </citation>
    <scope>NUCLEOTIDE SEQUENCE [LARGE SCALE GENOMIC DNA]</scope>
    <source>
        <strain evidence="2 3">FGSC 2613</strain>
    </source>
</reference>
<keyword evidence="3" id="KW-1185">Reference proteome</keyword>
<accession>A0ABR3DWB5</accession>
<proteinExistence type="predicted"/>
<comment type="caution">
    <text evidence="2">The sequence shown here is derived from an EMBL/GenBank/DDBJ whole genome shotgun (WGS) entry which is preliminary data.</text>
</comment>
<evidence type="ECO:0000256" key="1">
    <source>
        <dbReference type="SAM" id="MobiDB-lite"/>
    </source>
</evidence>
<organism evidence="2 3">
    <name type="scientific">Neurospora intermedia</name>
    <dbReference type="NCBI Taxonomy" id="5142"/>
    <lineage>
        <taxon>Eukaryota</taxon>
        <taxon>Fungi</taxon>
        <taxon>Dikarya</taxon>
        <taxon>Ascomycota</taxon>
        <taxon>Pezizomycotina</taxon>
        <taxon>Sordariomycetes</taxon>
        <taxon>Sordariomycetidae</taxon>
        <taxon>Sordariales</taxon>
        <taxon>Sordariaceae</taxon>
        <taxon>Neurospora</taxon>
    </lineage>
</organism>
<dbReference type="Proteomes" id="UP001451303">
    <property type="component" value="Unassembled WGS sequence"/>
</dbReference>
<gene>
    <name evidence="2" type="ORF">QR685DRAFT_568831</name>
</gene>
<protein>
    <submittedName>
        <fullName evidence="2">Uncharacterized protein</fullName>
    </submittedName>
</protein>
<feature type="region of interest" description="Disordered" evidence="1">
    <location>
        <begin position="14"/>
        <end position="40"/>
    </location>
</feature>
<evidence type="ECO:0000313" key="3">
    <source>
        <dbReference type="Proteomes" id="UP001451303"/>
    </source>
</evidence>
<dbReference type="EMBL" id="JAVLET010000001">
    <property type="protein sequence ID" value="KAL0476181.1"/>
    <property type="molecule type" value="Genomic_DNA"/>
</dbReference>
<sequence>MLLLPAIIIRPDDQDSNGSCMTPNAAVETRPDENPKKRKGADCGLNCRIHTLVLLGRKDSTAFSPDGSFNFIQRPTPGLGA</sequence>
<name>A0ABR3DWB5_NEUIN</name>